<accession>A0A2M8F2T5</accession>
<reference evidence="3" key="1">
    <citation type="submission" date="2017-09" db="EMBL/GenBank/DDBJ databases">
        <title>Depth-based differentiation of microbial function through sediment-hosted aquifers and enrichment of novel symbionts in the deep terrestrial subsurface.</title>
        <authorList>
            <person name="Probst A.J."/>
            <person name="Ladd B."/>
            <person name="Jarett J.K."/>
            <person name="Geller-Mcgrath D.E."/>
            <person name="Sieber C.M.K."/>
            <person name="Emerson J.B."/>
            <person name="Anantharaman K."/>
            <person name="Thomas B.C."/>
            <person name="Malmstrom R."/>
            <person name="Stieglmeier M."/>
            <person name="Klingl A."/>
            <person name="Woyke T."/>
            <person name="Ryan C.M."/>
            <person name="Banfield J.F."/>
        </authorList>
    </citation>
    <scope>NUCLEOTIDE SEQUENCE [LARGE SCALE GENOMIC DNA]</scope>
</reference>
<name>A0A2M8F2T5_9BACT</name>
<evidence type="ECO:0000313" key="3">
    <source>
        <dbReference type="Proteomes" id="UP000231383"/>
    </source>
</evidence>
<dbReference type="Pfam" id="PF05168">
    <property type="entry name" value="HEPN"/>
    <property type="match status" value="1"/>
</dbReference>
<comment type="caution">
    <text evidence="2">The sequence shown here is derived from an EMBL/GenBank/DDBJ whole genome shotgun (WGS) entry which is preliminary data.</text>
</comment>
<dbReference type="InterPro" id="IPR007842">
    <property type="entry name" value="HEPN_dom"/>
</dbReference>
<dbReference type="SUPFAM" id="SSF81593">
    <property type="entry name" value="Nucleotidyltransferase substrate binding subunit/domain"/>
    <property type="match status" value="1"/>
</dbReference>
<evidence type="ECO:0000259" key="1">
    <source>
        <dbReference type="PROSITE" id="PS50910"/>
    </source>
</evidence>
<dbReference type="GO" id="GO:0003677">
    <property type="term" value="F:DNA binding"/>
    <property type="evidence" value="ECO:0007669"/>
    <property type="project" value="UniProtKB-KW"/>
</dbReference>
<protein>
    <submittedName>
        <fullName evidence="2">DNA-binding protein</fullName>
    </submittedName>
</protein>
<evidence type="ECO:0000313" key="2">
    <source>
        <dbReference type="EMBL" id="PJC33624.1"/>
    </source>
</evidence>
<dbReference type="AlphaFoldDB" id="A0A2M8F2T5"/>
<organism evidence="2 3">
    <name type="scientific">Candidatus Roizmanbacteria bacterium CG_4_9_14_0_2_um_filter_39_13</name>
    <dbReference type="NCBI Taxonomy" id="1974839"/>
    <lineage>
        <taxon>Bacteria</taxon>
        <taxon>Candidatus Roizmaniibacteriota</taxon>
    </lineage>
</organism>
<dbReference type="Gene3D" id="1.20.120.330">
    <property type="entry name" value="Nucleotidyltransferases domain 2"/>
    <property type="match status" value="1"/>
</dbReference>
<proteinExistence type="predicted"/>
<keyword evidence="2" id="KW-0238">DNA-binding</keyword>
<gene>
    <name evidence="2" type="ORF">CO051_01305</name>
</gene>
<feature type="domain" description="HEPN" evidence="1">
    <location>
        <begin position="11"/>
        <end position="119"/>
    </location>
</feature>
<dbReference type="Proteomes" id="UP000231383">
    <property type="component" value="Unassembled WGS sequence"/>
</dbReference>
<dbReference type="PROSITE" id="PS50910">
    <property type="entry name" value="HEPN"/>
    <property type="match status" value="1"/>
</dbReference>
<dbReference type="SMART" id="SM00748">
    <property type="entry name" value="HEPN"/>
    <property type="match status" value="1"/>
</dbReference>
<sequence length="127" mass="15369">MTQDQLFQNMLKRIESDMATADDLLHAKRFDWCLFIWHLVIERSLKALLVKKGIRYPLVHDLERLAREAKIEFTQEELDQLNEITTYNIEALYDEIKYEFYRKATKEYTTRWVNISKKLVNRIKAEL</sequence>
<dbReference type="EMBL" id="PFSC01000035">
    <property type="protein sequence ID" value="PJC33624.1"/>
    <property type="molecule type" value="Genomic_DNA"/>
</dbReference>